<reference evidence="2" key="1">
    <citation type="submission" date="2023-03" db="EMBL/GenBank/DDBJ databases">
        <title>Complete genome of Cladonia borealis.</title>
        <authorList>
            <person name="Park H."/>
        </authorList>
    </citation>
    <scope>NUCLEOTIDE SEQUENCE</scope>
    <source>
        <strain evidence="2">ANT050790</strain>
    </source>
</reference>
<dbReference type="EMBL" id="JAFEKC020000020">
    <property type="protein sequence ID" value="KAK0508767.1"/>
    <property type="molecule type" value="Genomic_DNA"/>
</dbReference>
<protein>
    <submittedName>
        <fullName evidence="2">Uncharacterized protein</fullName>
    </submittedName>
</protein>
<feature type="compositionally biased region" description="Polar residues" evidence="1">
    <location>
        <begin position="1"/>
        <end position="15"/>
    </location>
</feature>
<feature type="compositionally biased region" description="Pro residues" evidence="1">
    <location>
        <begin position="146"/>
        <end position="156"/>
    </location>
</feature>
<evidence type="ECO:0000256" key="1">
    <source>
        <dbReference type="SAM" id="MobiDB-lite"/>
    </source>
</evidence>
<sequence length="311" mass="34107">MRKSSSTANSHNGHNGRQGRARRREACSGSVERNSHSDQVFEGAEAQPKITNSNRFAALPPRVPAPDTISQSNKIPQSDFSFRCDPHPSTASRTNKTDAENTVLAPPAVRFPCTNQQKDPDPITISPLPPSTSMTPTDVNHTSKPLPSPPTTPPPILLHGDLHESPVRQESPPPEPLNDKQQRPRPALHPSFQAEDASSDGLVFQKPHRQPTPFPSTQRNGKRGRSRSNSSKDKEGGMKNGGEEQKKEEDKKKGGVFGRIERGIARMSRKGSERAEMEEGWREGVSDGDRHHLEDEEEDGEGGWELIGPSG</sequence>
<feature type="compositionally biased region" description="Polar residues" evidence="1">
    <location>
        <begin position="68"/>
        <end position="80"/>
    </location>
</feature>
<dbReference type="AlphaFoldDB" id="A0AA39UYP3"/>
<feature type="compositionally biased region" description="Low complexity" evidence="1">
    <location>
        <begin position="122"/>
        <end position="145"/>
    </location>
</feature>
<evidence type="ECO:0000313" key="2">
    <source>
        <dbReference type="EMBL" id="KAK0508767.1"/>
    </source>
</evidence>
<feature type="region of interest" description="Disordered" evidence="1">
    <location>
        <begin position="1"/>
        <end position="311"/>
    </location>
</feature>
<gene>
    <name evidence="2" type="ORF">JMJ35_009043</name>
</gene>
<keyword evidence="3" id="KW-1185">Reference proteome</keyword>
<name>A0AA39UYP3_9LECA</name>
<feature type="compositionally biased region" description="Basic and acidic residues" evidence="1">
    <location>
        <begin position="230"/>
        <end position="294"/>
    </location>
</feature>
<evidence type="ECO:0000313" key="3">
    <source>
        <dbReference type="Proteomes" id="UP001166286"/>
    </source>
</evidence>
<dbReference type="Proteomes" id="UP001166286">
    <property type="component" value="Unassembled WGS sequence"/>
</dbReference>
<accession>A0AA39UYP3</accession>
<organism evidence="2 3">
    <name type="scientific">Cladonia borealis</name>
    <dbReference type="NCBI Taxonomy" id="184061"/>
    <lineage>
        <taxon>Eukaryota</taxon>
        <taxon>Fungi</taxon>
        <taxon>Dikarya</taxon>
        <taxon>Ascomycota</taxon>
        <taxon>Pezizomycotina</taxon>
        <taxon>Lecanoromycetes</taxon>
        <taxon>OSLEUM clade</taxon>
        <taxon>Lecanoromycetidae</taxon>
        <taxon>Lecanorales</taxon>
        <taxon>Lecanorineae</taxon>
        <taxon>Cladoniaceae</taxon>
        <taxon>Cladonia</taxon>
    </lineage>
</organism>
<comment type="caution">
    <text evidence="2">The sequence shown here is derived from an EMBL/GenBank/DDBJ whole genome shotgun (WGS) entry which is preliminary data.</text>
</comment>
<proteinExistence type="predicted"/>